<feature type="region of interest" description="Disordered" evidence="1">
    <location>
        <begin position="64"/>
        <end position="93"/>
    </location>
</feature>
<gene>
    <name evidence="3" type="ORF">PoB_000044800</name>
</gene>
<dbReference type="AlphaFoldDB" id="A0AAV3XVD9"/>
<evidence type="ECO:0000256" key="1">
    <source>
        <dbReference type="SAM" id="MobiDB-lite"/>
    </source>
</evidence>
<dbReference type="Proteomes" id="UP000735302">
    <property type="component" value="Unassembled WGS sequence"/>
</dbReference>
<reference evidence="3 4" key="1">
    <citation type="journal article" date="2021" name="Elife">
        <title>Chloroplast acquisition without the gene transfer in kleptoplastic sea slugs, Plakobranchus ocellatus.</title>
        <authorList>
            <person name="Maeda T."/>
            <person name="Takahashi S."/>
            <person name="Yoshida T."/>
            <person name="Shimamura S."/>
            <person name="Takaki Y."/>
            <person name="Nagai Y."/>
            <person name="Toyoda A."/>
            <person name="Suzuki Y."/>
            <person name="Arimoto A."/>
            <person name="Ishii H."/>
            <person name="Satoh N."/>
            <person name="Nishiyama T."/>
            <person name="Hasebe M."/>
            <person name="Maruyama T."/>
            <person name="Minagawa J."/>
            <person name="Obokata J."/>
            <person name="Shigenobu S."/>
        </authorList>
    </citation>
    <scope>NUCLEOTIDE SEQUENCE [LARGE SCALE GENOMIC DNA]</scope>
</reference>
<proteinExistence type="predicted"/>
<sequence>MCLQNCGHLRLIVVVIFFTDCRALMQAPGGSGSEGVGGAVLLADYLQKTEGVRTVAQWLPSFVGSPRQRDSRRTSKRRKDTATATETINSEGR</sequence>
<protein>
    <recommendedName>
        <fullName evidence="5">Secreted protein</fullName>
    </recommendedName>
</protein>
<feature type="signal peptide" evidence="2">
    <location>
        <begin position="1"/>
        <end position="23"/>
    </location>
</feature>
<organism evidence="3 4">
    <name type="scientific">Plakobranchus ocellatus</name>
    <dbReference type="NCBI Taxonomy" id="259542"/>
    <lineage>
        <taxon>Eukaryota</taxon>
        <taxon>Metazoa</taxon>
        <taxon>Spiralia</taxon>
        <taxon>Lophotrochozoa</taxon>
        <taxon>Mollusca</taxon>
        <taxon>Gastropoda</taxon>
        <taxon>Heterobranchia</taxon>
        <taxon>Euthyneura</taxon>
        <taxon>Panpulmonata</taxon>
        <taxon>Sacoglossa</taxon>
        <taxon>Placobranchoidea</taxon>
        <taxon>Plakobranchidae</taxon>
        <taxon>Plakobranchus</taxon>
    </lineage>
</organism>
<name>A0AAV3XVD9_9GAST</name>
<comment type="caution">
    <text evidence="3">The sequence shown here is derived from an EMBL/GenBank/DDBJ whole genome shotgun (WGS) entry which is preliminary data.</text>
</comment>
<keyword evidence="2" id="KW-0732">Signal</keyword>
<evidence type="ECO:0000256" key="2">
    <source>
        <dbReference type="SAM" id="SignalP"/>
    </source>
</evidence>
<accession>A0AAV3XVD9</accession>
<evidence type="ECO:0000313" key="3">
    <source>
        <dbReference type="EMBL" id="GFN73942.1"/>
    </source>
</evidence>
<evidence type="ECO:0000313" key="4">
    <source>
        <dbReference type="Proteomes" id="UP000735302"/>
    </source>
</evidence>
<keyword evidence="4" id="KW-1185">Reference proteome</keyword>
<feature type="chain" id="PRO_5043528487" description="Secreted protein" evidence="2">
    <location>
        <begin position="24"/>
        <end position="93"/>
    </location>
</feature>
<evidence type="ECO:0008006" key="5">
    <source>
        <dbReference type="Google" id="ProtNLM"/>
    </source>
</evidence>
<dbReference type="EMBL" id="BLXT01000055">
    <property type="protein sequence ID" value="GFN73942.1"/>
    <property type="molecule type" value="Genomic_DNA"/>
</dbReference>